<dbReference type="CDD" id="cd16377">
    <property type="entry name" value="23S_rRNA_IVP_like"/>
    <property type="match status" value="1"/>
</dbReference>
<keyword evidence="2" id="KW-1185">Reference proteome</keyword>
<protein>
    <submittedName>
        <fullName evidence="1">Four helix bundle protein</fullName>
    </submittedName>
</protein>
<dbReference type="Gene3D" id="1.20.1440.60">
    <property type="entry name" value="23S rRNA-intervening sequence"/>
    <property type="match status" value="1"/>
</dbReference>
<dbReference type="EMBL" id="JAENRR010000002">
    <property type="protein sequence ID" value="MBK3515933.1"/>
    <property type="molecule type" value="Genomic_DNA"/>
</dbReference>
<organism evidence="1 2">
    <name type="scientific">Carboxylicivirga marina</name>
    <dbReference type="NCBI Taxonomy" id="2800988"/>
    <lineage>
        <taxon>Bacteria</taxon>
        <taxon>Pseudomonadati</taxon>
        <taxon>Bacteroidota</taxon>
        <taxon>Bacteroidia</taxon>
        <taxon>Marinilabiliales</taxon>
        <taxon>Marinilabiliaceae</taxon>
        <taxon>Carboxylicivirga</taxon>
    </lineage>
</organism>
<proteinExistence type="predicted"/>
<gene>
    <name evidence="1" type="ORF">JIV24_01185</name>
</gene>
<dbReference type="RefSeq" id="WP_200463165.1">
    <property type="nucleotide sequence ID" value="NZ_JAENRR010000002.1"/>
</dbReference>
<dbReference type="Proteomes" id="UP000605676">
    <property type="component" value="Unassembled WGS sequence"/>
</dbReference>
<dbReference type="PANTHER" id="PTHR38471">
    <property type="entry name" value="FOUR HELIX BUNDLE PROTEIN"/>
    <property type="match status" value="1"/>
</dbReference>
<name>A0ABS1HE30_9BACT</name>
<evidence type="ECO:0000313" key="1">
    <source>
        <dbReference type="EMBL" id="MBK3515933.1"/>
    </source>
</evidence>
<evidence type="ECO:0000313" key="2">
    <source>
        <dbReference type="Proteomes" id="UP000605676"/>
    </source>
</evidence>
<accession>A0ABS1HE30</accession>
<dbReference type="InterPro" id="IPR036583">
    <property type="entry name" value="23S_rRNA_IVS_sf"/>
</dbReference>
<dbReference type="Pfam" id="PF05635">
    <property type="entry name" value="23S_rRNA_IVP"/>
    <property type="match status" value="1"/>
</dbReference>
<dbReference type="InterPro" id="IPR012657">
    <property type="entry name" value="23S_rRNA-intervening_sequence"/>
</dbReference>
<sequence>MKRKHNFKELQIWQKGRALVKDIYQLTSKFPKSELYGLVSQMRRASISIPSNIAEGSGRKTSKEFSRFLEIAYSSALELETQLYLSFDLTFISESTLDEYLNKIDEVQKMISSFDSKILADNI</sequence>
<dbReference type="SUPFAM" id="SSF158446">
    <property type="entry name" value="IVS-encoded protein-like"/>
    <property type="match status" value="1"/>
</dbReference>
<comment type="caution">
    <text evidence="1">The sequence shown here is derived from an EMBL/GenBank/DDBJ whole genome shotgun (WGS) entry which is preliminary data.</text>
</comment>
<dbReference type="NCBIfam" id="TIGR02436">
    <property type="entry name" value="four helix bundle protein"/>
    <property type="match status" value="1"/>
</dbReference>
<reference evidence="1 2" key="1">
    <citation type="submission" date="2021-01" db="EMBL/GenBank/DDBJ databases">
        <title>Carboxyliciviraga sp.nov., isolated from coastal sediments.</title>
        <authorList>
            <person name="Lu D."/>
            <person name="Zhang T."/>
        </authorList>
    </citation>
    <scope>NUCLEOTIDE SEQUENCE [LARGE SCALE GENOMIC DNA]</scope>
    <source>
        <strain evidence="1 2">N1Y132</strain>
    </source>
</reference>
<dbReference type="PANTHER" id="PTHR38471:SF2">
    <property type="entry name" value="FOUR HELIX BUNDLE PROTEIN"/>
    <property type="match status" value="1"/>
</dbReference>